<name>A0A7J6N657_PEROL</name>
<reference evidence="1 2" key="1">
    <citation type="submission" date="2020-04" db="EMBL/GenBank/DDBJ databases">
        <title>Perkinsus olseni comparative genomics.</title>
        <authorList>
            <person name="Bogema D.R."/>
        </authorList>
    </citation>
    <scope>NUCLEOTIDE SEQUENCE [LARGE SCALE GENOMIC DNA]</scope>
    <source>
        <strain evidence="1">00978-12</strain>
    </source>
</reference>
<organism evidence="1 2">
    <name type="scientific">Perkinsus olseni</name>
    <name type="common">Perkinsus atlanticus</name>
    <dbReference type="NCBI Taxonomy" id="32597"/>
    <lineage>
        <taxon>Eukaryota</taxon>
        <taxon>Sar</taxon>
        <taxon>Alveolata</taxon>
        <taxon>Perkinsozoa</taxon>
        <taxon>Perkinsea</taxon>
        <taxon>Perkinsida</taxon>
        <taxon>Perkinsidae</taxon>
        <taxon>Perkinsus</taxon>
    </lineage>
</organism>
<proteinExistence type="predicted"/>
<dbReference type="AlphaFoldDB" id="A0A7J6N657"/>
<gene>
    <name evidence="1" type="ORF">FOZ60_015141</name>
</gene>
<evidence type="ECO:0000313" key="1">
    <source>
        <dbReference type="EMBL" id="KAF4679378.1"/>
    </source>
</evidence>
<dbReference type="Proteomes" id="UP000541610">
    <property type="component" value="Unassembled WGS sequence"/>
</dbReference>
<accession>A0A7J6N657</accession>
<evidence type="ECO:0000313" key="2">
    <source>
        <dbReference type="Proteomes" id="UP000541610"/>
    </source>
</evidence>
<protein>
    <submittedName>
        <fullName evidence="1">Uncharacterized protein</fullName>
    </submittedName>
</protein>
<comment type="caution">
    <text evidence="1">The sequence shown here is derived from an EMBL/GenBank/DDBJ whole genome shotgun (WGS) entry which is preliminary data.</text>
</comment>
<dbReference type="EMBL" id="JABANP010000744">
    <property type="protein sequence ID" value="KAF4679378.1"/>
    <property type="molecule type" value="Genomic_DNA"/>
</dbReference>
<sequence>MLASGESPLPMANINRLLSAVEKSQSEIGVVKDRLEDVIKRMDVLQDDLVKNVESTGLVQGGKEHSVTLNSGIVETALDKISQDMSKFKAMVRDAASAQEEKRHQVCSTHILRCTSFLVSREVF</sequence>